<feature type="signal peptide" evidence="2">
    <location>
        <begin position="1"/>
        <end position="23"/>
    </location>
</feature>
<evidence type="ECO:0000256" key="1">
    <source>
        <dbReference type="SAM" id="Phobius"/>
    </source>
</evidence>
<evidence type="ECO:0000256" key="2">
    <source>
        <dbReference type="SAM" id="SignalP"/>
    </source>
</evidence>
<keyword evidence="1" id="KW-0812">Transmembrane</keyword>
<dbReference type="EMBL" id="JADINB010000031">
    <property type="protein sequence ID" value="MBO8428556.1"/>
    <property type="molecule type" value="Genomic_DNA"/>
</dbReference>
<name>A0A9D9GXE2_9BACT</name>
<proteinExistence type="predicted"/>
<keyword evidence="2" id="KW-0732">Signal</keyword>
<dbReference type="Proteomes" id="UP000823635">
    <property type="component" value="Unassembled WGS sequence"/>
</dbReference>
<comment type="caution">
    <text evidence="3">The sequence shown here is derived from an EMBL/GenBank/DDBJ whole genome shotgun (WGS) entry which is preliminary data.</text>
</comment>
<organism evidence="3 4">
    <name type="scientific">Candidatus Egerieousia excrementavium</name>
    <dbReference type="NCBI Taxonomy" id="2840778"/>
    <lineage>
        <taxon>Bacteria</taxon>
        <taxon>Pseudomonadati</taxon>
        <taxon>Bacteroidota</taxon>
        <taxon>Bacteroidia</taxon>
        <taxon>Bacteroidales</taxon>
        <taxon>Candidatus Egerieousia</taxon>
    </lineage>
</organism>
<evidence type="ECO:0008006" key="5">
    <source>
        <dbReference type="Google" id="ProtNLM"/>
    </source>
</evidence>
<evidence type="ECO:0000313" key="3">
    <source>
        <dbReference type="EMBL" id="MBO8428556.1"/>
    </source>
</evidence>
<evidence type="ECO:0000313" key="4">
    <source>
        <dbReference type="Proteomes" id="UP000823635"/>
    </source>
</evidence>
<keyword evidence="1" id="KW-0472">Membrane</keyword>
<dbReference type="PROSITE" id="PS51257">
    <property type="entry name" value="PROKAR_LIPOPROTEIN"/>
    <property type="match status" value="1"/>
</dbReference>
<gene>
    <name evidence="3" type="ORF">IAC68_01295</name>
</gene>
<protein>
    <recommendedName>
        <fullName evidence="5">Protein BatD</fullName>
    </recommendedName>
</protein>
<reference evidence="3" key="2">
    <citation type="journal article" date="2021" name="PeerJ">
        <title>Extensive microbial diversity within the chicken gut microbiome revealed by metagenomics and culture.</title>
        <authorList>
            <person name="Gilroy R."/>
            <person name="Ravi A."/>
            <person name="Getino M."/>
            <person name="Pursley I."/>
            <person name="Horton D.L."/>
            <person name="Alikhan N.F."/>
            <person name="Baker D."/>
            <person name="Gharbi K."/>
            <person name="Hall N."/>
            <person name="Watson M."/>
            <person name="Adriaenssens E.M."/>
            <person name="Foster-Nyarko E."/>
            <person name="Jarju S."/>
            <person name="Secka A."/>
            <person name="Antonio M."/>
            <person name="Oren A."/>
            <person name="Chaudhuri R.R."/>
            <person name="La Ragione R."/>
            <person name="Hildebrand F."/>
            <person name="Pallen M.J."/>
        </authorList>
    </citation>
    <scope>NUCLEOTIDE SEQUENCE</scope>
    <source>
        <strain evidence="3">15467</strain>
    </source>
</reference>
<feature type="chain" id="PRO_5038373026" description="Protein BatD" evidence="2">
    <location>
        <begin position="24"/>
        <end position="326"/>
    </location>
</feature>
<feature type="transmembrane region" description="Helical" evidence="1">
    <location>
        <begin position="168"/>
        <end position="189"/>
    </location>
</feature>
<sequence>MAKMRVRFFLIAAVLLSCRAAFAAGAADGLVKSSSLSRDSILIGDQTVWNLELETDAGDTVLILPYSATLQLDTTGAKVEAVSDFVLDTVSLKGGKCLLNAKILLTSFDSGAYRLPQPLLVVAGDGGADTLGVESPLLTVGTLQIDTAQYQIKDIKGNVRYPLTFKEIVLYILIVAAVVAAVFLVIRYIRYRREHKDFFGRPLVQDPPHIVALRKLDKIRSEKLWQSGKEKQYYTGITDALREYIQKRYGVGAMEMTSAEILESLKDKQIEARPYEELDELLKTADLVKFAKFSPDTAANEEAVPKAVRFVNSTFMQELEQEKEVK</sequence>
<dbReference type="AlphaFoldDB" id="A0A9D9GXE2"/>
<accession>A0A9D9GXE2</accession>
<reference evidence="3" key="1">
    <citation type="submission" date="2020-10" db="EMBL/GenBank/DDBJ databases">
        <authorList>
            <person name="Gilroy R."/>
        </authorList>
    </citation>
    <scope>NUCLEOTIDE SEQUENCE</scope>
    <source>
        <strain evidence="3">15467</strain>
    </source>
</reference>
<keyword evidence="1" id="KW-1133">Transmembrane helix</keyword>